<reference evidence="3" key="2">
    <citation type="submission" date="2019-11" db="UniProtKB">
        <authorList>
            <consortium name="WormBaseParasite"/>
        </authorList>
    </citation>
    <scope>IDENTIFICATION</scope>
    <source>
        <strain evidence="3">Puerto Rican</strain>
    </source>
</reference>
<feature type="region of interest" description="Disordered" evidence="1">
    <location>
        <begin position="654"/>
        <end position="677"/>
    </location>
</feature>
<feature type="region of interest" description="Disordered" evidence="1">
    <location>
        <begin position="1259"/>
        <end position="1281"/>
    </location>
</feature>
<dbReference type="InParanoid" id="A0A5K4FBX4"/>
<dbReference type="STRING" id="6183.A0A5K4FBX4"/>
<feature type="region of interest" description="Disordered" evidence="1">
    <location>
        <begin position="729"/>
        <end position="760"/>
    </location>
</feature>
<evidence type="ECO:0000313" key="3">
    <source>
        <dbReference type="WBParaSite" id="Smp_344800.1"/>
    </source>
</evidence>
<feature type="compositionally biased region" description="Basic and acidic residues" evidence="1">
    <location>
        <begin position="116"/>
        <end position="128"/>
    </location>
</feature>
<accession>A0A5K4FBX4</accession>
<protein>
    <submittedName>
        <fullName evidence="3">Protein transport protein sec16</fullName>
    </submittedName>
</protein>
<evidence type="ECO:0000256" key="1">
    <source>
        <dbReference type="SAM" id="MobiDB-lite"/>
    </source>
</evidence>
<feature type="compositionally biased region" description="Polar residues" evidence="1">
    <location>
        <begin position="1265"/>
        <end position="1281"/>
    </location>
</feature>
<dbReference type="Proteomes" id="UP000008854">
    <property type="component" value="Unassembled WGS sequence"/>
</dbReference>
<evidence type="ECO:0000313" key="2">
    <source>
        <dbReference type="Proteomes" id="UP000008854"/>
    </source>
</evidence>
<dbReference type="AlphaFoldDB" id="A0A5K4FBX4"/>
<feature type="compositionally biased region" description="Basic and acidic residues" evidence="1">
    <location>
        <begin position="138"/>
        <end position="147"/>
    </location>
</feature>
<feature type="compositionally biased region" description="Basic and acidic residues" evidence="1">
    <location>
        <begin position="66"/>
        <end position="82"/>
    </location>
</feature>
<feature type="compositionally biased region" description="Polar residues" evidence="1">
    <location>
        <begin position="83"/>
        <end position="111"/>
    </location>
</feature>
<feature type="region of interest" description="Disordered" evidence="1">
    <location>
        <begin position="1"/>
        <end position="147"/>
    </location>
</feature>
<sequence length="1281" mass="144685">MGGILSRFSSRKDEKPATDSRSAATIRKRWSWRSNKKPSDVGGTTVNRSSTMPTRTRLQPTEEIPEDRKHDDIFDSEHDEKNYSNSVVTSNQNDHTSQHSSGQQEQHNVEYSNKPIVHEIPGKKDEKQPIQISSTNEPENKDNVTREISTEEAELLISHALPNQENVGPHGNITGSGTNGSLTHDNINFNHTEDLIVNKQQLEEKLDHSIHDSGLMMDQQEITKDQNGFFDSTQHHFEDKTDLLKEDDIHSEITGEEIKLGQNPPVYLPSEEIEEFVHQNIRKHDSNEHLKVQNDIIEQGGEENLSTESSNHNEVTQPSPVICFYRPNVVEYPPPEEIQLNDIDEQTYKQQTNNISNIQSSGTVGEKDSIHDQVVQNESFECSAELRAFHDLSNNEELPNSELIDKDNKVNFVETENTLDNVISEHVEQKNAFQETLEKELSESLMNAGETKIVSADEPPINLNDEIHVEQTENISHPKYTEHDAPIDEEATPNELDKCSSQPGLTYDPVPSLSPITTEPINLDDDMHAEQTEKISHPENMESINLGDEIHVEQTENISHPKYTEHDAPIDEEATPNELDKCSSQPGLTYDPVPSLSPITTEPINLDDDMHAEQTEKISHPENMESINLGDEIHVEQTENISHPKYTEHDAPIDEEATPNELDKCSSQPGLTYDPVPSLSPITTEPINLDDDMHAEQTEKISHPENMESINLGDEIHVEQTENISHPKYTEHDAPIDEEATPNELDKCSSQPGLTYDPVPSLSPITTEPINLDDDMHAEQTEKISHPENMESINLGDEIHVEQTENISHPKYTEHDAPIDEEATPNELDKCSSQPGLTYDPVPSLSPITTEPINLDDDMHAEQTEKISHPENMESINLGDEIHVEQTENISHPKYTEHDAPIDEEATPNELDKCSSQPGLTYDPVPSLSPITTEPINLDDDMHAEQTEKISHPENMESINLGDEIHVEQTENISHPKYTEHDAPIDEEATPNELDKCSSQPGLTYDPVPSLSPITTEPINLDDEIHAEQNEYTSPSERNVNNNIPVEKSIHTVLESPTEPVTEYNFSSNESHFTSELVLNEDNKEVTKDVDLEHSTEHFKTEDIHHKQINDTETLTTFEESVSNLHNTLNSTHIDDEIDQHQTLETSHDENHTDVQLNTDIMNVITSENLHTNFINANDEFEDEAQSLVQSVLNNAKEFVFNENNFENHQNSDTINTNLILTNNNSNNNDYLTNNNSYINEEDTIEMKQNMTMKTSMEFDHSDLSESNNQHLNNTNDLTIA</sequence>
<feature type="region of interest" description="Disordered" evidence="1">
    <location>
        <begin position="894"/>
        <end position="926"/>
    </location>
</feature>
<organism evidence="2 3">
    <name type="scientific">Schistosoma mansoni</name>
    <name type="common">Blood fluke</name>
    <dbReference type="NCBI Taxonomy" id="6183"/>
    <lineage>
        <taxon>Eukaryota</taxon>
        <taxon>Metazoa</taxon>
        <taxon>Spiralia</taxon>
        <taxon>Lophotrochozoa</taxon>
        <taxon>Platyhelminthes</taxon>
        <taxon>Trematoda</taxon>
        <taxon>Digenea</taxon>
        <taxon>Strigeidida</taxon>
        <taxon>Schistosomatoidea</taxon>
        <taxon>Schistosomatidae</taxon>
        <taxon>Schistosoma</taxon>
    </lineage>
</organism>
<feature type="region of interest" description="Disordered" evidence="1">
    <location>
        <begin position="810"/>
        <end position="843"/>
    </location>
</feature>
<proteinExistence type="predicted"/>
<feature type="compositionally biased region" description="Polar residues" evidence="1">
    <location>
        <begin position="42"/>
        <end position="59"/>
    </location>
</feature>
<reference evidence="2" key="1">
    <citation type="journal article" date="2012" name="PLoS Negl. Trop. Dis.">
        <title>A systematically improved high quality genome and transcriptome of the human blood fluke Schistosoma mansoni.</title>
        <authorList>
            <person name="Protasio A.V."/>
            <person name="Tsai I.J."/>
            <person name="Babbage A."/>
            <person name="Nichol S."/>
            <person name="Hunt M."/>
            <person name="Aslett M.A."/>
            <person name="De Silva N."/>
            <person name="Velarde G.S."/>
            <person name="Anderson T.J."/>
            <person name="Clark R.C."/>
            <person name="Davidson C."/>
            <person name="Dillon G.P."/>
            <person name="Holroyd N.E."/>
            <person name="LoVerde P.T."/>
            <person name="Lloyd C."/>
            <person name="McQuillan J."/>
            <person name="Oliveira G."/>
            <person name="Otto T.D."/>
            <person name="Parker-Manuel S.J."/>
            <person name="Quail M.A."/>
            <person name="Wilson R.A."/>
            <person name="Zerlotini A."/>
            <person name="Dunne D.W."/>
            <person name="Berriman M."/>
        </authorList>
    </citation>
    <scope>NUCLEOTIDE SEQUENCE [LARGE SCALE GENOMIC DNA]</scope>
    <source>
        <strain evidence="2">Puerto Rican</strain>
    </source>
</reference>
<dbReference type="WBParaSite" id="Smp_344800.1">
    <property type="protein sequence ID" value="Smp_344800.1"/>
    <property type="gene ID" value="Smp_344800"/>
</dbReference>
<name>A0A5K4FBX4_SCHMA</name>
<keyword evidence="2" id="KW-1185">Reference proteome</keyword>
<feature type="compositionally biased region" description="Basic residues" evidence="1">
    <location>
        <begin position="26"/>
        <end position="36"/>
    </location>
</feature>
<feature type="region of interest" description="Disordered" evidence="1">
    <location>
        <begin position="562"/>
        <end position="594"/>
    </location>
</feature>